<protein>
    <submittedName>
        <fullName evidence="1">Uncharacterized protein</fullName>
    </submittedName>
</protein>
<keyword evidence="2" id="KW-1185">Reference proteome</keyword>
<accession>A0A2L2T0E7</accession>
<evidence type="ECO:0000313" key="2">
    <source>
        <dbReference type="Proteomes" id="UP000245910"/>
    </source>
</evidence>
<reference evidence="2" key="1">
    <citation type="submission" date="2014-10" db="EMBL/GenBank/DDBJ databases">
        <authorList>
            <person name="King R."/>
        </authorList>
    </citation>
    <scope>NUCLEOTIDE SEQUENCE [LARGE SCALE GENOMIC DNA]</scope>
    <source>
        <strain evidence="2">A3/5</strain>
    </source>
</reference>
<dbReference type="AlphaFoldDB" id="A0A2L2T0E7"/>
<name>A0A2L2T0E7_9HYPO</name>
<dbReference type="Proteomes" id="UP000245910">
    <property type="component" value="Chromosome I"/>
</dbReference>
<sequence>MHFIVQVWVNMHTPAKMLAGLEASHEPLTYHQQRAES</sequence>
<organism evidence="1 2">
    <name type="scientific">Fusarium venenatum</name>
    <dbReference type="NCBI Taxonomy" id="56646"/>
    <lineage>
        <taxon>Eukaryota</taxon>
        <taxon>Fungi</taxon>
        <taxon>Dikarya</taxon>
        <taxon>Ascomycota</taxon>
        <taxon>Pezizomycotina</taxon>
        <taxon>Sordariomycetes</taxon>
        <taxon>Hypocreomycetidae</taxon>
        <taxon>Hypocreales</taxon>
        <taxon>Nectriaceae</taxon>
        <taxon>Fusarium</taxon>
    </lineage>
</organism>
<evidence type="ECO:0000313" key="1">
    <source>
        <dbReference type="EMBL" id="CEI63952.1"/>
    </source>
</evidence>
<proteinExistence type="predicted"/>
<dbReference type="EMBL" id="LN649229">
    <property type="protein sequence ID" value="CEI63952.1"/>
    <property type="molecule type" value="Genomic_DNA"/>
</dbReference>